<comment type="function">
    <text evidence="2">Hydrolyzes RNA 2',3'-cyclic phosphodiester to an RNA 2'-phosphomonoester.</text>
</comment>
<dbReference type="GO" id="GO:0008664">
    <property type="term" value="F:RNA 2',3'-cyclic 3'-phosphodiesterase activity"/>
    <property type="evidence" value="ECO:0007669"/>
    <property type="project" value="UniProtKB-EC"/>
</dbReference>
<dbReference type="NCBIfam" id="TIGR02258">
    <property type="entry name" value="2_5_ligase"/>
    <property type="match status" value="1"/>
</dbReference>
<dbReference type="InterPro" id="IPR014051">
    <property type="entry name" value="Phosphoesterase_HXTX"/>
</dbReference>
<feature type="short sequence motif" description="HXTX 1" evidence="2">
    <location>
        <begin position="45"/>
        <end position="48"/>
    </location>
</feature>
<feature type="domain" description="Phosphoesterase HXTX" evidence="3">
    <location>
        <begin position="104"/>
        <end position="176"/>
    </location>
</feature>
<comment type="similarity">
    <text evidence="2">Belongs to the 2H phosphoesterase superfamily. ThpR family.</text>
</comment>
<feature type="active site" description="Proton donor" evidence="2">
    <location>
        <position position="45"/>
    </location>
</feature>
<dbReference type="PANTHER" id="PTHR35561:SF1">
    <property type="entry name" value="RNA 2',3'-CYCLIC PHOSPHODIESTERASE"/>
    <property type="match status" value="1"/>
</dbReference>
<proteinExistence type="inferred from homology"/>
<dbReference type="HAMAP" id="MF_01940">
    <property type="entry name" value="RNA_CPDase"/>
    <property type="match status" value="1"/>
</dbReference>
<dbReference type="InterPro" id="IPR009097">
    <property type="entry name" value="Cyclic_Pdiesterase"/>
</dbReference>
<dbReference type="InterPro" id="IPR004175">
    <property type="entry name" value="RNA_CPDase"/>
</dbReference>
<evidence type="ECO:0000256" key="2">
    <source>
        <dbReference type="HAMAP-Rule" id="MF_01940"/>
    </source>
</evidence>
<feature type="short sequence motif" description="HXTX 2" evidence="2">
    <location>
        <begin position="132"/>
        <end position="135"/>
    </location>
</feature>
<feature type="domain" description="Phosphoesterase HXTX" evidence="3">
    <location>
        <begin position="11"/>
        <end position="96"/>
    </location>
</feature>
<comment type="caution">
    <text evidence="4">The sequence shown here is derived from an EMBL/GenBank/DDBJ whole genome shotgun (WGS) entry which is preliminary data.</text>
</comment>
<dbReference type="Pfam" id="PF02834">
    <property type="entry name" value="LigT_PEase"/>
    <property type="match status" value="2"/>
</dbReference>
<evidence type="ECO:0000256" key="1">
    <source>
        <dbReference type="ARBA" id="ARBA00022801"/>
    </source>
</evidence>
<dbReference type="EC" id="3.1.4.58" evidence="2"/>
<feature type="active site" description="Proton acceptor" evidence="2">
    <location>
        <position position="132"/>
    </location>
</feature>
<dbReference type="AlphaFoldDB" id="A0A7V3PUR0"/>
<dbReference type="Gene3D" id="3.90.1140.10">
    <property type="entry name" value="Cyclic phosphodiesterase"/>
    <property type="match status" value="1"/>
</dbReference>
<evidence type="ECO:0000259" key="3">
    <source>
        <dbReference type="Pfam" id="PF02834"/>
    </source>
</evidence>
<gene>
    <name evidence="4" type="primary">thpR</name>
    <name evidence="4" type="ORF">ENX16_06940</name>
</gene>
<evidence type="ECO:0000313" key="4">
    <source>
        <dbReference type="EMBL" id="HGD13792.1"/>
    </source>
</evidence>
<reference evidence="4" key="1">
    <citation type="journal article" date="2020" name="mSystems">
        <title>Genome- and Community-Level Interaction Insights into Carbon Utilization and Element Cycling Functions of Hydrothermarchaeota in Hydrothermal Sediment.</title>
        <authorList>
            <person name="Zhou Z."/>
            <person name="Liu Y."/>
            <person name="Xu W."/>
            <person name="Pan J."/>
            <person name="Luo Z.H."/>
            <person name="Li M."/>
        </authorList>
    </citation>
    <scope>NUCLEOTIDE SEQUENCE [LARGE SCALE GENOMIC DNA]</scope>
    <source>
        <strain evidence="4">SpSt-914</strain>
    </source>
</reference>
<dbReference type="SUPFAM" id="SSF55144">
    <property type="entry name" value="LigT-like"/>
    <property type="match status" value="1"/>
</dbReference>
<protein>
    <recommendedName>
        <fullName evidence="2">RNA 2',3'-cyclic phosphodiesterase</fullName>
        <shortName evidence="2">RNA 2',3'-CPDase</shortName>
        <ecNumber evidence="2">3.1.4.58</ecNumber>
    </recommendedName>
</protein>
<accession>A0A7V3PUR0</accession>
<comment type="catalytic activity">
    <reaction evidence="2">
        <text>a 3'-end 2',3'-cyclophospho-ribonucleotide-RNA + H2O = a 3'-end 2'-phospho-ribonucleotide-RNA + H(+)</text>
        <dbReference type="Rhea" id="RHEA:11828"/>
        <dbReference type="Rhea" id="RHEA-COMP:10464"/>
        <dbReference type="Rhea" id="RHEA-COMP:17353"/>
        <dbReference type="ChEBI" id="CHEBI:15377"/>
        <dbReference type="ChEBI" id="CHEBI:15378"/>
        <dbReference type="ChEBI" id="CHEBI:83064"/>
        <dbReference type="ChEBI" id="CHEBI:173113"/>
        <dbReference type="EC" id="3.1.4.58"/>
    </reaction>
</comment>
<dbReference type="GO" id="GO:0004113">
    <property type="term" value="F:2',3'-cyclic-nucleotide 3'-phosphodiesterase activity"/>
    <property type="evidence" value="ECO:0007669"/>
    <property type="project" value="InterPro"/>
</dbReference>
<sequence>MSEKIRSFIAIDTPAPVKLELSQLLSHLQARTSLPVKWVKPEQMHLTLVFMGEVSPSFIQNAAVILKTALNNCPRFKCQLQGLGAFPSISRARVLWTGIENGRVKIMELQQVVVNNLKPLGYVPEKRPFSPHLTIGRLRDFAPVDFVRDVSFVSSVWEVNQVVLYQSKLYPEGPIYKPLVHFNLTF</sequence>
<keyword evidence="1 2" id="KW-0378">Hydrolase</keyword>
<dbReference type="PANTHER" id="PTHR35561">
    <property type="entry name" value="RNA 2',3'-CYCLIC PHOSPHODIESTERASE"/>
    <property type="match status" value="1"/>
</dbReference>
<name>A0A7V3PUR0_UNCW3</name>
<dbReference type="EMBL" id="DTMZ01000177">
    <property type="protein sequence ID" value="HGD13792.1"/>
    <property type="molecule type" value="Genomic_DNA"/>
</dbReference>
<organism evidence="4">
    <name type="scientific">candidate division WOR-3 bacterium</name>
    <dbReference type="NCBI Taxonomy" id="2052148"/>
    <lineage>
        <taxon>Bacteria</taxon>
        <taxon>Bacteria division WOR-3</taxon>
    </lineage>
</organism>